<accession>A0AAW7X1A7</accession>
<gene>
    <name evidence="1" type="ORF">Q4521_03610</name>
</gene>
<comment type="caution">
    <text evidence="1">The sequence shown here is derived from an EMBL/GenBank/DDBJ whole genome shotgun (WGS) entry which is preliminary data.</text>
</comment>
<evidence type="ECO:0000313" key="2">
    <source>
        <dbReference type="Proteomes" id="UP001169760"/>
    </source>
</evidence>
<evidence type="ECO:0008006" key="3">
    <source>
        <dbReference type="Google" id="ProtNLM"/>
    </source>
</evidence>
<dbReference type="RefSeq" id="WP_303491046.1">
    <property type="nucleotide sequence ID" value="NZ_JAUOPB010000002.1"/>
</dbReference>
<dbReference type="Proteomes" id="UP001169760">
    <property type="component" value="Unassembled WGS sequence"/>
</dbReference>
<dbReference type="EMBL" id="JAUOPB010000002">
    <property type="protein sequence ID" value="MDO6421551.1"/>
    <property type="molecule type" value="Genomic_DNA"/>
</dbReference>
<protein>
    <recommendedName>
        <fullName evidence="3">Nucleoid-associated protein</fullName>
    </recommendedName>
</protein>
<proteinExistence type="predicted"/>
<sequence length="337" mass="37535">MKIDKIISFLTYPGKHAEEQPEISGATIPKEGKLFNMLSGLFDSSESDCNIPIIFLTEDDSQNNSVRDEVVKLATSKSIGDGKILAQRLQLATTEKSGMGLIFFTIGSDGANHKIVISRFPADEGIVAERSSNTLKVEFVEEVFLKSAYSYKAVMYQFPIPNHDLWTGFAVDKQVNHGAKEVAAYWISDFLKSDFQTTPKQGTKRLAMALRDAISSCQDANTKHEIVSSAKLAKNIPNKAMSIEEFCDQFHLSDGAKQQICSQVKPARLLKDKFVFDRGEFDKHLSYKMVELDNGAILSAQASKFDDCFEATSTENDNSVRFVTSGRVIDEKLRRSK</sequence>
<name>A0AAW7X1A7_9GAMM</name>
<dbReference type="AlphaFoldDB" id="A0AAW7X1A7"/>
<evidence type="ECO:0000313" key="1">
    <source>
        <dbReference type="EMBL" id="MDO6421551.1"/>
    </source>
</evidence>
<organism evidence="1 2">
    <name type="scientific">Saccharophagus degradans</name>
    <dbReference type="NCBI Taxonomy" id="86304"/>
    <lineage>
        <taxon>Bacteria</taxon>
        <taxon>Pseudomonadati</taxon>
        <taxon>Pseudomonadota</taxon>
        <taxon>Gammaproteobacteria</taxon>
        <taxon>Cellvibrionales</taxon>
        <taxon>Cellvibrionaceae</taxon>
        <taxon>Saccharophagus</taxon>
    </lineage>
</organism>
<reference evidence="1" key="1">
    <citation type="submission" date="2023-07" db="EMBL/GenBank/DDBJ databases">
        <title>Genome content predicts the carbon catabolic preferences of heterotrophic bacteria.</title>
        <authorList>
            <person name="Gralka M."/>
        </authorList>
    </citation>
    <scope>NUCLEOTIDE SEQUENCE</scope>
    <source>
        <strain evidence="1">I3M17_2</strain>
    </source>
</reference>